<accession>M1BA72</accession>
<keyword evidence="2" id="KW-1185">Reference proteome</keyword>
<name>M1BA72_SOLTU</name>
<dbReference type="OMA" id="PRIGCKV"/>
<organism evidence="1 2">
    <name type="scientific">Solanum tuberosum</name>
    <name type="common">Potato</name>
    <dbReference type="NCBI Taxonomy" id="4113"/>
    <lineage>
        <taxon>Eukaryota</taxon>
        <taxon>Viridiplantae</taxon>
        <taxon>Streptophyta</taxon>
        <taxon>Embryophyta</taxon>
        <taxon>Tracheophyta</taxon>
        <taxon>Spermatophyta</taxon>
        <taxon>Magnoliopsida</taxon>
        <taxon>eudicotyledons</taxon>
        <taxon>Gunneridae</taxon>
        <taxon>Pentapetalae</taxon>
        <taxon>asterids</taxon>
        <taxon>lamiids</taxon>
        <taxon>Solanales</taxon>
        <taxon>Solanaceae</taxon>
        <taxon>Solanoideae</taxon>
        <taxon>Solaneae</taxon>
        <taxon>Solanum</taxon>
    </lineage>
</organism>
<dbReference type="HOGENOM" id="CLU_1762027_0_0_1"/>
<dbReference type="EnsemblPlants" id="PGSC0003DMT400040666">
    <property type="protein sequence ID" value="PGSC0003DMT400040666"/>
    <property type="gene ID" value="PGSC0003DMG400015723"/>
</dbReference>
<reference evidence="1" key="2">
    <citation type="submission" date="2015-06" db="UniProtKB">
        <authorList>
            <consortium name="EnsemblPlants"/>
        </authorList>
    </citation>
    <scope>IDENTIFICATION</scope>
    <source>
        <strain evidence="1">DM1-3 516 R44</strain>
    </source>
</reference>
<proteinExistence type="predicted"/>
<dbReference type="Proteomes" id="UP000011115">
    <property type="component" value="Unassembled WGS sequence"/>
</dbReference>
<dbReference type="InParanoid" id="M1BA72"/>
<dbReference type="Gramene" id="PGSC0003DMT400040666">
    <property type="protein sequence ID" value="PGSC0003DMT400040666"/>
    <property type="gene ID" value="PGSC0003DMG400015723"/>
</dbReference>
<sequence>MEGVCLLCRYTDARRIETNDNSMWEGGGPIKLKFIYQAVPAIIVWELWKRRNARRNGLGINFYKLKHQCIHTMVQLIKVKYPWIRVPTDWKDIIKVMKEYRPKLHYQAVTWRKPNIGTIKCNSDGTSKGNPGESAYGFCLRDDQGDVR</sequence>
<dbReference type="AlphaFoldDB" id="M1BA72"/>
<evidence type="ECO:0000313" key="2">
    <source>
        <dbReference type="Proteomes" id="UP000011115"/>
    </source>
</evidence>
<dbReference type="PaxDb" id="4113-PGSC0003DMT400040666"/>
<reference evidence="2" key="1">
    <citation type="journal article" date="2011" name="Nature">
        <title>Genome sequence and analysis of the tuber crop potato.</title>
        <authorList>
            <consortium name="The Potato Genome Sequencing Consortium"/>
        </authorList>
    </citation>
    <scope>NUCLEOTIDE SEQUENCE [LARGE SCALE GENOMIC DNA]</scope>
    <source>
        <strain evidence="2">cv. DM1-3 516 R44</strain>
    </source>
</reference>
<evidence type="ECO:0000313" key="1">
    <source>
        <dbReference type="EnsemblPlants" id="PGSC0003DMT400040666"/>
    </source>
</evidence>
<protein>
    <submittedName>
        <fullName evidence="1">RNase H family protein</fullName>
    </submittedName>
</protein>